<dbReference type="InterPro" id="IPR005565">
    <property type="entry name" value="Hemolysn_activator_HlyB_C"/>
</dbReference>
<feature type="domain" description="Haemolysin activator HlyB C-terminal" evidence="5">
    <location>
        <begin position="293"/>
        <end position="557"/>
    </location>
</feature>
<dbReference type="Pfam" id="PF08479">
    <property type="entry name" value="POTRA_2"/>
    <property type="match status" value="1"/>
</dbReference>
<keyword evidence="3" id="KW-0998">Cell outer membrane</keyword>
<feature type="domain" description="Polypeptide-transport-associated ShlB-type" evidence="6">
    <location>
        <begin position="112"/>
        <end position="183"/>
    </location>
</feature>
<name>F6GA93_RALS8</name>
<organism evidence="7 8">
    <name type="scientific">Ralstonia solanacearum (strain Po82)</name>
    <dbReference type="NCBI Taxonomy" id="1031711"/>
    <lineage>
        <taxon>Bacteria</taxon>
        <taxon>Pseudomonadati</taxon>
        <taxon>Pseudomonadota</taxon>
        <taxon>Betaproteobacteria</taxon>
        <taxon>Burkholderiales</taxon>
        <taxon>Burkholderiaceae</taxon>
        <taxon>Ralstonia</taxon>
        <taxon>Ralstonia solanacearum species complex</taxon>
    </lineage>
</organism>
<evidence type="ECO:0000256" key="2">
    <source>
        <dbReference type="ARBA" id="ARBA00022692"/>
    </source>
</evidence>
<evidence type="ECO:0000256" key="3">
    <source>
        <dbReference type="ARBA" id="ARBA00023237"/>
    </source>
</evidence>
<reference evidence="7 8" key="1">
    <citation type="journal article" date="2011" name="J. Bacteriol.">
        <title>Complete genome sequence of the plant pathogen Ralstonia solanacearum strain Po82.</title>
        <authorList>
            <person name="Xu J."/>
            <person name="Zheng H.J."/>
            <person name="Liu L."/>
            <person name="Pan Z.C."/>
            <person name="Prior P."/>
            <person name="Tang B."/>
            <person name="Xu J.S."/>
            <person name="Zhang H."/>
            <person name="Tian Q."/>
            <person name="Zhang L.Q."/>
            <person name="Feng J."/>
        </authorList>
    </citation>
    <scope>NUCLEOTIDE SEQUENCE [LARGE SCALE GENOMIC DNA]</scope>
    <source>
        <strain evidence="8">Po82</strain>
    </source>
</reference>
<dbReference type="PANTHER" id="PTHR34597">
    <property type="entry name" value="SLR1661 PROTEIN"/>
    <property type="match status" value="1"/>
</dbReference>
<dbReference type="KEGG" id="rsn:RSPO_m00899"/>
<dbReference type="GO" id="GO:0008320">
    <property type="term" value="F:protein transmembrane transporter activity"/>
    <property type="evidence" value="ECO:0007669"/>
    <property type="project" value="TreeGrafter"/>
</dbReference>
<dbReference type="GO" id="GO:0046819">
    <property type="term" value="P:protein secretion by the type V secretion system"/>
    <property type="evidence" value="ECO:0007669"/>
    <property type="project" value="TreeGrafter"/>
</dbReference>
<dbReference type="Gene3D" id="3.10.20.310">
    <property type="entry name" value="membrane protein fhac"/>
    <property type="match status" value="1"/>
</dbReference>
<dbReference type="InterPro" id="IPR051544">
    <property type="entry name" value="TPS_OM_transporter"/>
</dbReference>
<dbReference type="Proteomes" id="UP000007953">
    <property type="component" value="Plasmid megaplasmid"/>
</dbReference>
<keyword evidence="2" id="KW-0812">Transmembrane</keyword>
<dbReference type="EMBL" id="CP002820">
    <property type="protein sequence ID" value="AEG71537.1"/>
    <property type="molecule type" value="Genomic_DNA"/>
</dbReference>
<dbReference type="Pfam" id="PF03865">
    <property type="entry name" value="ShlB"/>
    <property type="match status" value="1"/>
</dbReference>
<accession>F6GA93</accession>
<evidence type="ECO:0000313" key="7">
    <source>
        <dbReference type="EMBL" id="AEG71537.1"/>
    </source>
</evidence>
<proteinExistence type="predicted"/>
<dbReference type="PATRIC" id="fig|1031711.3.peg.4108"/>
<protein>
    <submittedName>
        <fullName evidence="7">Activation/secretion protein</fullName>
    </submittedName>
</protein>
<feature type="region of interest" description="Disordered" evidence="4">
    <location>
        <begin position="1"/>
        <end position="27"/>
    </location>
</feature>
<dbReference type="GO" id="GO:0098046">
    <property type="term" value="C:type V protein secretion system complex"/>
    <property type="evidence" value="ECO:0007669"/>
    <property type="project" value="TreeGrafter"/>
</dbReference>
<evidence type="ECO:0000259" key="6">
    <source>
        <dbReference type="Pfam" id="PF08479"/>
    </source>
</evidence>
<keyword evidence="1" id="KW-0472">Membrane</keyword>
<dbReference type="InterPro" id="IPR013686">
    <property type="entry name" value="Polypept-transport_assoc_ShlB"/>
</dbReference>
<dbReference type="HOGENOM" id="CLU_021521_2_0_4"/>
<evidence type="ECO:0000259" key="5">
    <source>
        <dbReference type="Pfam" id="PF03865"/>
    </source>
</evidence>
<evidence type="ECO:0000256" key="4">
    <source>
        <dbReference type="SAM" id="MobiDB-lite"/>
    </source>
</evidence>
<dbReference type="AlphaFoldDB" id="F6GA93"/>
<geneLocation type="plasmid" evidence="8"/>
<dbReference type="Gene3D" id="2.40.160.50">
    <property type="entry name" value="membrane protein fhac: a member of the omp85/tpsb transporter family"/>
    <property type="match status" value="1"/>
</dbReference>
<feature type="region of interest" description="Disordered" evidence="4">
    <location>
        <begin position="61"/>
        <end position="82"/>
    </location>
</feature>
<evidence type="ECO:0000256" key="1">
    <source>
        <dbReference type="ARBA" id="ARBA00022452"/>
    </source>
</evidence>
<evidence type="ECO:0000313" key="8">
    <source>
        <dbReference type="Proteomes" id="UP000007953"/>
    </source>
</evidence>
<sequence length="596" mass="64998">MSRGYRSGQRNSDRHRADPLAACLPARPGCRTYSEKETGLRTTTMRLALATGVALTSPLSSWAQSSPAQGNPIDTLPRVDTSRPPEQKIHVEVQRPNSALENLLATHLTPGKFQIEGVKALPFPEIAAYFAPMAGHDVTVAQLLQAANDVTKLYADRGYPLSFAFVPAQTFEGGVVRITVVEGYVARMRVEGKPGPLEERLRAISKRMMDERPLRRETFERVTGVLALQPGVQITATVQPPTTTDGASELVLDVKRQPYTIGTGVEYRSPGVRAVVTGTLNSLTPLGEQISVSTLQPRGRDDETYYSATWAQPIGTDGLLAKLTWSHYRGRPENLPLEQLGYQSRYLTDAQRLGLSLSYPVLLSNTRSLTLTGTAYANEDMQRYTPQNQAIAPVDLSSKVRVVGAEALYTEVRPGATRRASLGIYQGIDGVGASKSLNNNVDLGFLRTRITASEAHDLPFGFGMAISGAAQYSGAVLPSSEQISFGGRFFGLAYPAGEVAGDRGWGMSFEINRLFQASMTYLKTVQPYVLFDTAKVYSNAATLVHDQLGSIALGVRFSDRKYYTLDLALARPVGDRPTNANARSLRFNAAYTYQFP</sequence>
<keyword evidence="1" id="KW-1134">Transmembrane beta strand</keyword>
<keyword evidence="7" id="KW-0614">Plasmid</keyword>
<gene>
    <name evidence="7" type="primary">fhaC</name>
    <name evidence="7" type="ordered locus">RSPO_m00899</name>
</gene>
<dbReference type="PANTHER" id="PTHR34597:SF3">
    <property type="entry name" value="OUTER MEMBRANE TRANSPORTER CDIB"/>
    <property type="match status" value="1"/>
</dbReference>